<keyword evidence="3 7" id="KW-0812">Transmembrane</keyword>
<dbReference type="Pfam" id="PF01529">
    <property type="entry name" value="DHHC"/>
    <property type="match status" value="1"/>
</dbReference>
<feature type="transmembrane region" description="Helical" evidence="7">
    <location>
        <begin position="56"/>
        <end position="77"/>
    </location>
</feature>
<reference evidence="10 11" key="1">
    <citation type="journal article" date="2004" name="Nature">
        <title>Genome sequence of the ultrasmall unicellular red alga Cyanidioschyzon merolae 10D.</title>
        <authorList>
            <person name="Matsuzaki M."/>
            <person name="Misumi O."/>
            <person name="Shin-i T."/>
            <person name="Maruyama S."/>
            <person name="Takahara M."/>
            <person name="Miyagishima S."/>
            <person name="Mori T."/>
            <person name="Nishida K."/>
            <person name="Yagisawa F."/>
            <person name="Nishida K."/>
            <person name="Yoshida Y."/>
            <person name="Nishimura Y."/>
            <person name="Nakao S."/>
            <person name="Kobayashi T."/>
            <person name="Momoyama Y."/>
            <person name="Higashiyama T."/>
            <person name="Minoda A."/>
            <person name="Sano M."/>
            <person name="Nomoto H."/>
            <person name="Oishi K."/>
            <person name="Hayashi H."/>
            <person name="Ohta F."/>
            <person name="Nishizaka S."/>
            <person name="Haga S."/>
            <person name="Miura S."/>
            <person name="Morishita T."/>
            <person name="Kabeya Y."/>
            <person name="Terasawa K."/>
            <person name="Suzuki Y."/>
            <person name="Ishii Y."/>
            <person name="Asakawa S."/>
            <person name="Takano H."/>
            <person name="Ohta N."/>
            <person name="Kuroiwa H."/>
            <person name="Tanaka K."/>
            <person name="Shimizu N."/>
            <person name="Sugano S."/>
            <person name="Sato N."/>
            <person name="Nozaki H."/>
            <person name="Ogasawara N."/>
            <person name="Kohara Y."/>
            <person name="Kuroiwa T."/>
        </authorList>
    </citation>
    <scope>NUCLEOTIDE SEQUENCE [LARGE SCALE GENOMIC DNA]</scope>
    <source>
        <strain evidence="10 11">10D</strain>
    </source>
</reference>
<dbReference type="KEGG" id="cme:CYME_CMS290C"/>
<comment type="similarity">
    <text evidence="7">Belongs to the DHHC palmitoyltransferase family.</text>
</comment>
<feature type="domain" description="Palmitoyltransferase DHHC" evidence="9">
    <location>
        <begin position="169"/>
        <end position="286"/>
    </location>
</feature>
<name>M1UX09_CYAM1</name>
<evidence type="ECO:0000256" key="7">
    <source>
        <dbReference type="RuleBase" id="RU079119"/>
    </source>
</evidence>
<evidence type="ECO:0000256" key="1">
    <source>
        <dbReference type="ARBA" id="ARBA00004141"/>
    </source>
</evidence>
<evidence type="ECO:0000313" key="10">
    <source>
        <dbReference type="EMBL" id="BAM82881.1"/>
    </source>
</evidence>
<evidence type="ECO:0000256" key="3">
    <source>
        <dbReference type="ARBA" id="ARBA00022692"/>
    </source>
</evidence>
<dbReference type="eggNOG" id="KOG1315">
    <property type="taxonomic scope" value="Eukaryota"/>
</dbReference>
<reference evidence="10 11" key="2">
    <citation type="journal article" date="2007" name="BMC Biol.">
        <title>A 100%-complete sequence reveals unusually simple genomic features in the hot-spring red alga Cyanidioschyzon merolae.</title>
        <authorList>
            <person name="Nozaki H."/>
            <person name="Takano H."/>
            <person name="Misumi O."/>
            <person name="Terasawa K."/>
            <person name="Matsuzaki M."/>
            <person name="Maruyama S."/>
            <person name="Nishida K."/>
            <person name="Yagisawa F."/>
            <person name="Yoshida Y."/>
            <person name="Fujiwara T."/>
            <person name="Takio S."/>
            <person name="Tamura K."/>
            <person name="Chung S.J."/>
            <person name="Nakamura S."/>
            <person name="Kuroiwa H."/>
            <person name="Tanaka K."/>
            <person name="Sato N."/>
            <person name="Kuroiwa T."/>
        </authorList>
    </citation>
    <scope>NUCLEOTIDE SEQUENCE [LARGE SCALE GENOMIC DNA]</scope>
    <source>
        <strain evidence="10 11">10D</strain>
    </source>
</reference>
<accession>M1UX09</accession>
<keyword evidence="11" id="KW-1185">Reference proteome</keyword>
<dbReference type="HOGENOM" id="CLU_732290_0_0_1"/>
<keyword evidence="4 7" id="KW-1133">Transmembrane helix</keyword>
<gene>
    <name evidence="10" type="ORF">CYME_CMS290C</name>
</gene>
<keyword evidence="2 7" id="KW-0808">Transferase</keyword>
<evidence type="ECO:0000256" key="2">
    <source>
        <dbReference type="ARBA" id="ARBA00022679"/>
    </source>
</evidence>
<dbReference type="GO" id="GO:0019706">
    <property type="term" value="F:protein-cysteine S-palmitoyltransferase activity"/>
    <property type="evidence" value="ECO:0007669"/>
    <property type="project" value="UniProtKB-EC"/>
</dbReference>
<feature type="transmembrane region" description="Helical" evidence="7">
    <location>
        <begin position="218"/>
        <end position="237"/>
    </location>
</feature>
<comment type="subcellular location">
    <subcellularLocation>
        <location evidence="1">Membrane</location>
        <topology evidence="1">Multi-pass membrane protein</topology>
    </subcellularLocation>
</comment>
<dbReference type="AlphaFoldDB" id="M1UX09"/>
<evidence type="ECO:0000259" key="9">
    <source>
        <dbReference type="Pfam" id="PF01529"/>
    </source>
</evidence>
<dbReference type="STRING" id="280699.M1UX09"/>
<dbReference type="Proteomes" id="UP000007014">
    <property type="component" value="Chromosome 19"/>
</dbReference>
<evidence type="ECO:0000256" key="6">
    <source>
        <dbReference type="ARBA" id="ARBA00023315"/>
    </source>
</evidence>
<dbReference type="OrthoDB" id="9909019at2759"/>
<feature type="region of interest" description="Disordered" evidence="8">
    <location>
        <begin position="298"/>
        <end position="322"/>
    </location>
</feature>
<feature type="transmembrane region" description="Helical" evidence="7">
    <location>
        <begin position="97"/>
        <end position="120"/>
    </location>
</feature>
<dbReference type="PANTHER" id="PTHR12246">
    <property type="entry name" value="PALMITOYLTRANSFERASE ZDHHC16"/>
    <property type="match status" value="1"/>
</dbReference>
<dbReference type="PROSITE" id="PS50216">
    <property type="entry name" value="DHHC"/>
    <property type="match status" value="1"/>
</dbReference>
<dbReference type="Gramene" id="CMS290CT">
    <property type="protein sequence ID" value="CMS290CT"/>
    <property type="gene ID" value="CMS290C"/>
</dbReference>
<comment type="catalytic activity">
    <reaction evidence="7">
        <text>L-cysteinyl-[protein] + hexadecanoyl-CoA = S-hexadecanoyl-L-cysteinyl-[protein] + CoA</text>
        <dbReference type="Rhea" id="RHEA:36683"/>
        <dbReference type="Rhea" id="RHEA-COMP:10131"/>
        <dbReference type="Rhea" id="RHEA-COMP:11032"/>
        <dbReference type="ChEBI" id="CHEBI:29950"/>
        <dbReference type="ChEBI" id="CHEBI:57287"/>
        <dbReference type="ChEBI" id="CHEBI:57379"/>
        <dbReference type="ChEBI" id="CHEBI:74151"/>
        <dbReference type="EC" id="2.3.1.225"/>
    </reaction>
</comment>
<organism evidence="10 11">
    <name type="scientific">Cyanidioschyzon merolae (strain NIES-3377 / 10D)</name>
    <name type="common">Unicellular red alga</name>
    <dbReference type="NCBI Taxonomy" id="280699"/>
    <lineage>
        <taxon>Eukaryota</taxon>
        <taxon>Rhodophyta</taxon>
        <taxon>Bangiophyceae</taxon>
        <taxon>Cyanidiales</taxon>
        <taxon>Cyanidiaceae</taxon>
        <taxon>Cyanidioschyzon</taxon>
    </lineage>
</organism>
<feature type="transmembrane region" description="Helical" evidence="7">
    <location>
        <begin position="249"/>
        <end position="271"/>
    </location>
</feature>
<protein>
    <recommendedName>
        <fullName evidence="7">Palmitoyltransferase</fullName>
        <ecNumber evidence="7">2.3.1.225</ecNumber>
    </recommendedName>
</protein>
<comment type="domain">
    <text evidence="7">The DHHC domain is required for palmitoyltransferase activity.</text>
</comment>
<sequence length="378" mass="42634">MACRNLWRLPLSRRWTGPSFARRRALSFEYIADEAPGCFEWFLDWTSQLSTLCARYTGPVFVCLGLALISLIVFSYFRHMLPALYELATRSPYSGWAQTALLVHLVIALYLLYCVVYAYAKTVTTDPGSPPLAETVQMAALDPHIDVAVVDAKQGRCAARAATPNCTWTVCGRCRRWRPPRTHHCSVCRRCILHMDHHCIWMNACVGYRNYRFFLSTLYFLVVGAADTVATVLFLWWRASHRRELRTNIWLLYSFALALCLGVALLLLLVFHIRILSLGLSTIDYLAGGARGAESVAAPVDSGERMQPGSQLDPTIGRHGRAPRQSRFFERLRLNARKVFGIERPLWSVFLFPPVRGGSKESLAGERHQPALLSGLVV</sequence>
<dbReference type="InterPro" id="IPR001594">
    <property type="entry name" value="Palmitoyltrfase_DHHC"/>
</dbReference>
<dbReference type="EMBL" id="AP006501">
    <property type="protein sequence ID" value="BAM82881.1"/>
    <property type="molecule type" value="Genomic_DNA"/>
</dbReference>
<evidence type="ECO:0000256" key="4">
    <source>
        <dbReference type="ARBA" id="ARBA00022989"/>
    </source>
</evidence>
<evidence type="ECO:0000313" key="11">
    <source>
        <dbReference type="Proteomes" id="UP000007014"/>
    </source>
</evidence>
<dbReference type="GO" id="GO:0016020">
    <property type="term" value="C:membrane"/>
    <property type="evidence" value="ECO:0007669"/>
    <property type="project" value="UniProtKB-SubCell"/>
</dbReference>
<dbReference type="InterPro" id="IPR039859">
    <property type="entry name" value="PFA4/ZDH16/20/ERF2-like"/>
</dbReference>
<dbReference type="EC" id="2.3.1.225" evidence="7"/>
<dbReference type="RefSeq" id="XP_005538917.1">
    <property type="nucleotide sequence ID" value="XM_005538860.1"/>
</dbReference>
<keyword evidence="6 7" id="KW-0012">Acyltransferase</keyword>
<dbReference type="OMA" id="APFEDEW"/>
<dbReference type="GeneID" id="16997185"/>
<evidence type="ECO:0000256" key="5">
    <source>
        <dbReference type="ARBA" id="ARBA00023136"/>
    </source>
</evidence>
<evidence type="ECO:0000256" key="8">
    <source>
        <dbReference type="SAM" id="MobiDB-lite"/>
    </source>
</evidence>
<keyword evidence="5 7" id="KW-0472">Membrane</keyword>
<proteinExistence type="inferred from homology"/>